<sequence>MTGSANLPADLPVLPDDAPHLLVVDDDSRIRGLIRRYLADNGYRVTVAEDSAEARRKIESLSFDALVVDVMMPGESGLSLTAALKARLDVPVLMLTARADPSHRIEGLETGADDYLTKPFEPRELLLRLANLLRRRRSAAPMTSGTVAFGPFQFDLDRQELSRDGAPVRLTDRERWLLKTFAEKPGETVARHLLAGRDEALSERTVDVQINRLRRKIEIDPANPVHLQTVRGIGYRLMAT</sequence>
<proteinExistence type="predicted"/>
<keyword evidence="3" id="KW-0805">Transcription regulation</keyword>
<dbReference type="PANTHER" id="PTHR48111">
    <property type="entry name" value="REGULATOR OF RPOS"/>
    <property type="match status" value="1"/>
</dbReference>
<feature type="DNA-binding region" description="OmpR/PhoB-type" evidence="7">
    <location>
        <begin position="144"/>
        <end position="239"/>
    </location>
</feature>
<dbReference type="SUPFAM" id="SSF46894">
    <property type="entry name" value="C-terminal effector domain of the bipartite response regulators"/>
    <property type="match status" value="1"/>
</dbReference>
<dbReference type="Pfam" id="PF00486">
    <property type="entry name" value="Trans_reg_C"/>
    <property type="match status" value="1"/>
</dbReference>
<dbReference type="InterPro" id="IPR039420">
    <property type="entry name" value="WalR-like"/>
</dbReference>
<dbReference type="CDD" id="cd00383">
    <property type="entry name" value="trans_reg_C"/>
    <property type="match status" value="1"/>
</dbReference>
<dbReference type="RefSeq" id="WP_153481369.1">
    <property type="nucleotide sequence ID" value="NZ_VWNA01000001.1"/>
</dbReference>
<keyword evidence="2" id="KW-0902">Two-component regulatory system</keyword>
<evidence type="ECO:0000313" key="11">
    <source>
        <dbReference type="Proteomes" id="UP000332515"/>
    </source>
</evidence>
<keyword evidence="5" id="KW-0804">Transcription</keyword>
<dbReference type="Gene3D" id="1.10.10.10">
    <property type="entry name" value="Winged helix-like DNA-binding domain superfamily/Winged helix DNA-binding domain"/>
    <property type="match status" value="1"/>
</dbReference>
<keyword evidence="1 6" id="KW-0597">Phosphoprotein</keyword>
<dbReference type="Gene3D" id="6.10.250.690">
    <property type="match status" value="1"/>
</dbReference>
<dbReference type="AlphaFoldDB" id="A0A6A7Y4D9"/>
<accession>A0A6A7Y4D9</accession>
<gene>
    <name evidence="10" type="ORF">F0357_11450</name>
</gene>
<comment type="caution">
    <text evidence="10">The sequence shown here is derived from an EMBL/GenBank/DDBJ whole genome shotgun (WGS) entry which is preliminary data.</text>
</comment>
<evidence type="ECO:0000259" key="8">
    <source>
        <dbReference type="PROSITE" id="PS50110"/>
    </source>
</evidence>
<evidence type="ECO:0000256" key="3">
    <source>
        <dbReference type="ARBA" id="ARBA00023015"/>
    </source>
</evidence>
<keyword evidence="4 7" id="KW-0238">DNA-binding</keyword>
<reference evidence="10 11" key="1">
    <citation type="submission" date="2019-09" db="EMBL/GenBank/DDBJ databases">
        <title>Segnochrobactrum spirostomi gen. nov., sp. nov., isolated from the ciliate Spirostomum cf. yagiui and description of a novel family, Segnochrobactraceae fam. nov. within the order Rhizobiales of the class Alphaproteobacteria.</title>
        <authorList>
            <person name="Akter S."/>
            <person name="Shazib S.U.A."/>
            <person name="Shin M.K."/>
        </authorList>
    </citation>
    <scope>NUCLEOTIDE SEQUENCE [LARGE SCALE GENOMIC DNA]</scope>
    <source>
        <strain evidence="10 11">Sp-1</strain>
    </source>
</reference>
<dbReference type="GO" id="GO:0000156">
    <property type="term" value="F:phosphorelay response regulator activity"/>
    <property type="evidence" value="ECO:0007669"/>
    <property type="project" value="TreeGrafter"/>
</dbReference>
<dbReference type="PANTHER" id="PTHR48111:SF4">
    <property type="entry name" value="DNA-BINDING DUAL TRANSCRIPTIONAL REGULATOR OMPR"/>
    <property type="match status" value="1"/>
</dbReference>
<evidence type="ECO:0000313" key="10">
    <source>
        <dbReference type="EMBL" id="MQT13247.1"/>
    </source>
</evidence>
<dbReference type="GO" id="GO:0006355">
    <property type="term" value="P:regulation of DNA-templated transcription"/>
    <property type="evidence" value="ECO:0007669"/>
    <property type="project" value="InterPro"/>
</dbReference>
<dbReference type="GO" id="GO:0032993">
    <property type="term" value="C:protein-DNA complex"/>
    <property type="evidence" value="ECO:0007669"/>
    <property type="project" value="TreeGrafter"/>
</dbReference>
<dbReference type="InterPro" id="IPR001867">
    <property type="entry name" value="OmpR/PhoB-type_DNA-bd"/>
</dbReference>
<dbReference type="CDD" id="cd17574">
    <property type="entry name" value="REC_OmpR"/>
    <property type="match status" value="1"/>
</dbReference>
<dbReference type="InterPro" id="IPR016032">
    <property type="entry name" value="Sig_transdc_resp-reg_C-effctor"/>
</dbReference>
<organism evidence="10 11">
    <name type="scientific">Segnochrobactrum spirostomi</name>
    <dbReference type="NCBI Taxonomy" id="2608987"/>
    <lineage>
        <taxon>Bacteria</taxon>
        <taxon>Pseudomonadati</taxon>
        <taxon>Pseudomonadota</taxon>
        <taxon>Alphaproteobacteria</taxon>
        <taxon>Hyphomicrobiales</taxon>
        <taxon>Segnochrobactraceae</taxon>
        <taxon>Segnochrobactrum</taxon>
    </lineage>
</organism>
<dbReference type="InterPro" id="IPR001789">
    <property type="entry name" value="Sig_transdc_resp-reg_receiver"/>
</dbReference>
<dbReference type="InterPro" id="IPR036388">
    <property type="entry name" value="WH-like_DNA-bd_sf"/>
</dbReference>
<evidence type="ECO:0000259" key="9">
    <source>
        <dbReference type="PROSITE" id="PS51755"/>
    </source>
</evidence>
<evidence type="ECO:0000256" key="5">
    <source>
        <dbReference type="ARBA" id="ARBA00023163"/>
    </source>
</evidence>
<dbReference type="Pfam" id="PF00072">
    <property type="entry name" value="Response_reg"/>
    <property type="match status" value="1"/>
</dbReference>
<feature type="domain" description="OmpR/PhoB-type" evidence="9">
    <location>
        <begin position="144"/>
        <end position="239"/>
    </location>
</feature>
<dbReference type="Proteomes" id="UP000332515">
    <property type="component" value="Unassembled WGS sequence"/>
</dbReference>
<dbReference type="EMBL" id="VWNA01000001">
    <property type="protein sequence ID" value="MQT13247.1"/>
    <property type="molecule type" value="Genomic_DNA"/>
</dbReference>
<protein>
    <submittedName>
        <fullName evidence="10">Response regulator transcription factor</fullName>
    </submittedName>
</protein>
<dbReference type="GO" id="GO:0005829">
    <property type="term" value="C:cytosol"/>
    <property type="evidence" value="ECO:0007669"/>
    <property type="project" value="TreeGrafter"/>
</dbReference>
<evidence type="ECO:0000256" key="2">
    <source>
        <dbReference type="ARBA" id="ARBA00023012"/>
    </source>
</evidence>
<dbReference type="InterPro" id="IPR011006">
    <property type="entry name" value="CheY-like_superfamily"/>
</dbReference>
<feature type="domain" description="Response regulatory" evidence="8">
    <location>
        <begin position="20"/>
        <end position="133"/>
    </location>
</feature>
<dbReference type="PROSITE" id="PS50110">
    <property type="entry name" value="RESPONSE_REGULATORY"/>
    <property type="match status" value="1"/>
</dbReference>
<dbReference type="Gene3D" id="3.40.50.2300">
    <property type="match status" value="1"/>
</dbReference>
<evidence type="ECO:0000256" key="1">
    <source>
        <dbReference type="ARBA" id="ARBA00022553"/>
    </source>
</evidence>
<name>A0A6A7Y4D9_9HYPH</name>
<keyword evidence="11" id="KW-1185">Reference proteome</keyword>
<evidence type="ECO:0000256" key="4">
    <source>
        <dbReference type="ARBA" id="ARBA00023125"/>
    </source>
</evidence>
<evidence type="ECO:0000256" key="7">
    <source>
        <dbReference type="PROSITE-ProRule" id="PRU01091"/>
    </source>
</evidence>
<dbReference type="GO" id="GO:0000976">
    <property type="term" value="F:transcription cis-regulatory region binding"/>
    <property type="evidence" value="ECO:0007669"/>
    <property type="project" value="TreeGrafter"/>
</dbReference>
<evidence type="ECO:0000256" key="6">
    <source>
        <dbReference type="PROSITE-ProRule" id="PRU00169"/>
    </source>
</evidence>
<dbReference type="SUPFAM" id="SSF52172">
    <property type="entry name" value="CheY-like"/>
    <property type="match status" value="1"/>
</dbReference>
<feature type="modified residue" description="4-aspartylphosphate" evidence="6">
    <location>
        <position position="69"/>
    </location>
</feature>
<dbReference type="PROSITE" id="PS51755">
    <property type="entry name" value="OMPR_PHOB"/>
    <property type="match status" value="1"/>
</dbReference>
<dbReference type="SMART" id="SM00862">
    <property type="entry name" value="Trans_reg_C"/>
    <property type="match status" value="1"/>
</dbReference>
<dbReference type="SMART" id="SM00448">
    <property type="entry name" value="REC"/>
    <property type="match status" value="1"/>
</dbReference>